<comment type="subcellular location">
    <subcellularLocation>
        <location evidence="1">Membrane</location>
    </subcellularLocation>
</comment>
<name>A0AAD4JGU0_PERFH</name>
<feature type="domain" description="Amino acid transporter transmembrane" evidence="8">
    <location>
        <begin position="41"/>
        <end position="235"/>
    </location>
</feature>
<feature type="transmembrane region" description="Helical" evidence="7">
    <location>
        <begin position="180"/>
        <end position="203"/>
    </location>
</feature>
<keyword evidence="2" id="KW-0813">Transport</keyword>
<evidence type="ECO:0000313" key="9">
    <source>
        <dbReference type="EMBL" id="KAH6832830.1"/>
    </source>
</evidence>
<evidence type="ECO:0000256" key="4">
    <source>
        <dbReference type="ARBA" id="ARBA00022970"/>
    </source>
</evidence>
<feature type="transmembrane region" description="Helical" evidence="7">
    <location>
        <begin position="155"/>
        <end position="173"/>
    </location>
</feature>
<gene>
    <name evidence="9" type="ORF">C2S53_006077</name>
</gene>
<evidence type="ECO:0000259" key="8">
    <source>
        <dbReference type="Pfam" id="PF01490"/>
    </source>
</evidence>
<evidence type="ECO:0000256" key="5">
    <source>
        <dbReference type="ARBA" id="ARBA00022989"/>
    </source>
</evidence>
<evidence type="ECO:0000313" key="10">
    <source>
        <dbReference type="Proteomes" id="UP001190926"/>
    </source>
</evidence>
<evidence type="ECO:0000256" key="1">
    <source>
        <dbReference type="ARBA" id="ARBA00004370"/>
    </source>
</evidence>
<dbReference type="GO" id="GO:0006865">
    <property type="term" value="P:amino acid transport"/>
    <property type="evidence" value="ECO:0007669"/>
    <property type="project" value="UniProtKB-KW"/>
</dbReference>
<keyword evidence="10" id="KW-1185">Reference proteome</keyword>
<feature type="transmembrane region" description="Helical" evidence="7">
    <location>
        <begin position="59"/>
        <end position="84"/>
    </location>
</feature>
<keyword evidence="6 7" id="KW-0472">Membrane</keyword>
<organism evidence="9 10">
    <name type="scientific">Perilla frutescens var. hirtella</name>
    <name type="common">Perilla citriodora</name>
    <name type="synonym">Perilla setoyensis</name>
    <dbReference type="NCBI Taxonomy" id="608512"/>
    <lineage>
        <taxon>Eukaryota</taxon>
        <taxon>Viridiplantae</taxon>
        <taxon>Streptophyta</taxon>
        <taxon>Embryophyta</taxon>
        <taxon>Tracheophyta</taxon>
        <taxon>Spermatophyta</taxon>
        <taxon>Magnoliopsida</taxon>
        <taxon>eudicotyledons</taxon>
        <taxon>Gunneridae</taxon>
        <taxon>Pentapetalae</taxon>
        <taxon>asterids</taxon>
        <taxon>lamiids</taxon>
        <taxon>Lamiales</taxon>
        <taxon>Lamiaceae</taxon>
        <taxon>Nepetoideae</taxon>
        <taxon>Elsholtzieae</taxon>
        <taxon>Perilla</taxon>
    </lineage>
</organism>
<comment type="caution">
    <text evidence="9">The sequence shown here is derived from an EMBL/GenBank/DDBJ whole genome shotgun (WGS) entry which is preliminary data.</text>
</comment>
<dbReference type="Pfam" id="PF01490">
    <property type="entry name" value="Aa_trans"/>
    <property type="match status" value="1"/>
</dbReference>
<dbReference type="EMBL" id="SDAM02000063">
    <property type="protein sequence ID" value="KAH6832830.1"/>
    <property type="molecule type" value="Genomic_DNA"/>
</dbReference>
<evidence type="ECO:0000256" key="7">
    <source>
        <dbReference type="SAM" id="Phobius"/>
    </source>
</evidence>
<dbReference type="InterPro" id="IPR013057">
    <property type="entry name" value="AA_transpt_TM"/>
</dbReference>
<dbReference type="AlphaFoldDB" id="A0AAD4JGU0"/>
<feature type="transmembrane region" description="Helical" evidence="7">
    <location>
        <begin position="223"/>
        <end position="248"/>
    </location>
</feature>
<protein>
    <recommendedName>
        <fullName evidence="8">Amino acid transporter transmembrane domain-containing protein</fullName>
    </recommendedName>
</protein>
<feature type="transmembrane region" description="Helical" evidence="7">
    <location>
        <begin position="121"/>
        <end position="143"/>
    </location>
</feature>
<keyword evidence="3 7" id="KW-0812">Transmembrane</keyword>
<accession>A0AAD4JGU0</accession>
<keyword evidence="4" id="KW-0029">Amino-acid transport</keyword>
<feature type="transmembrane region" description="Helical" evidence="7">
    <location>
        <begin position="325"/>
        <end position="348"/>
    </location>
</feature>
<proteinExistence type="predicted"/>
<reference evidence="9 10" key="1">
    <citation type="journal article" date="2021" name="Nat. Commun.">
        <title>Incipient diploidization of the medicinal plant Perilla within 10,000 years.</title>
        <authorList>
            <person name="Zhang Y."/>
            <person name="Shen Q."/>
            <person name="Leng L."/>
            <person name="Zhang D."/>
            <person name="Chen S."/>
            <person name="Shi Y."/>
            <person name="Ning Z."/>
            <person name="Chen S."/>
        </authorList>
    </citation>
    <scope>NUCLEOTIDE SEQUENCE [LARGE SCALE GENOMIC DNA]</scope>
    <source>
        <strain evidence="10">cv. PC099</strain>
    </source>
</reference>
<evidence type="ECO:0000256" key="6">
    <source>
        <dbReference type="ARBA" id="ARBA00023136"/>
    </source>
</evidence>
<dbReference type="PANTHER" id="PTHR48017">
    <property type="entry name" value="OS05G0424000 PROTEIN-RELATED"/>
    <property type="match status" value="1"/>
</dbReference>
<evidence type="ECO:0000256" key="2">
    <source>
        <dbReference type="ARBA" id="ARBA00022448"/>
    </source>
</evidence>
<keyword evidence="5 7" id="KW-1133">Transmembrane helix</keyword>
<feature type="transmembrane region" description="Helical" evidence="7">
    <location>
        <begin position="292"/>
        <end position="313"/>
    </location>
</feature>
<sequence length="374" mass="42678">MASEKVETVVAGNYVEMEREEEEKSSSTKTKLSRFFWHGGSVAQVLLTLPYSFSQLGMASGIIFQLFYGLMGSWTAYLISVLYVEYRTRKEREKVDFRNHVIQWFEVLDGLLGKHWRNIGLFFNCTFLLFGSVIQLIACASNIYYINDNLDKRTWTYIFGACCATTVFIPSFHNYRIWSFLGLIMTTYTSWYLTIASLLHGQVEGVQHSGPAKMVLYFTGATNILYTFGGHAVTFITFGFACTPLYFVWEKFVGIHETKSLFKRALTRLPVVIPIWFLAIIFPFFGPINSTVGSLLVSFTVYIIPAMAHMNAVERPPRIVGGWTGLYMMNIFVVAWVFIIGFGFGGWASMINFVHQIDTFGLFAKCYQCPKHKV</sequence>
<evidence type="ECO:0000256" key="3">
    <source>
        <dbReference type="ARBA" id="ARBA00022692"/>
    </source>
</evidence>
<feature type="transmembrane region" description="Helical" evidence="7">
    <location>
        <begin position="269"/>
        <end position="286"/>
    </location>
</feature>
<feature type="transmembrane region" description="Helical" evidence="7">
    <location>
        <begin position="35"/>
        <end position="53"/>
    </location>
</feature>
<dbReference type="GO" id="GO:0016020">
    <property type="term" value="C:membrane"/>
    <property type="evidence" value="ECO:0007669"/>
    <property type="project" value="UniProtKB-SubCell"/>
</dbReference>
<dbReference type="Proteomes" id="UP001190926">
    <property type="component" value="Unassembled WGS sequence"/>
</dbReference>